<dbReference type="Proteomes" id="UP000325811">
    <property type="component" value="Chromosome I"/>
</dbReference>
<gene>
    <name evidence="1" type="ORF">PDMSB3_1040</name>
</gene>
<name>A0A5Q4Z1R9_9BURK</name>
<keyword evidence="2" id="KW-1185">Reference proteome</keyword>
<organism evidence="1 2">
    <name type="scientific">Paraburkholderia dioscoreae</name>
    <dbReference type="NCBI Taxonomy" id="2604047"/>
    <lineage>
        <taxon>Bacteria</taxon>
        <taxon>Pseudomonadati</taxon>
        <taxon>Pseudomonadota</taxon>
        <taxon>Betaproteobacteria</taxon>
        <taxon>Burkholderiales</taxon>
        <taxon>Burkholderiaceae</taxon>
        <taxon>Paraburkholderia</taxon>
    </lineage>
</organism>
<accession>A0A5Q4Z1R9</accession>
<evidence type="ECO:0000313" key="2">
    <source>
        <dbReference type="Proteomes" id="UP000325811"/>
    </source>
</evidence>
<proteinExistence type="predicted"/>
<dbReference type="EMBL" id="LR699553">
    <property type="protein sequence ID" value="VVD27502.1"/>
    <property type="molecule type" value="Genomic_DNA"/>
</dbReference>
<protein>
    <submittedName>
        <fullName evidence="1">Uncharacterized protein</fullName>
    </submittedName>
</protein>
<evidence type="ECO:0000313" key="1">
    <source>
        <dbReference type="EMBL" id="VVD27502.1"/>
    </source>
</evidence>
<sequence>MRSLRAGADPVFVVMVTFLKVNWTMMRMGRVALAPCYARGSALNYLELGLVLTHGPETDDMSERTMSQYSFMISESFSG</sequence>
<reference evidence="1 2" key="1">
    <citation type="submission" date="2019-08" db="EMBL/GenBank/DDBJ databases">
        <authorList>
            <person name="Herpell B J."/>
        </authorList>
    </citation>
    <scope>NUCLEOTIDE SEQUENCE [LARGE SCALE GENOMIC DNA]</scope>
    <source>
        <strain evidence="2">Msb3</strain>
    </source>
</reference>
<dbReference type="KEGG" id="pdio:PDMSB3_1040"/>
<dbReference type="AlphaFoldDB" id="A0A5Q4Z1R9"/>